<evidence type="ECO:0000256" key="1">
    <source>
        <dbReference type="ARBA" id="ARBA00001974"/>
    </source>
</evidence>
<dbReference type="InterPro" id="IPR036250">
    <property type="entry name" value="AcylCo_DH-like_C"/>
</dbReference>
<evidence type="ECO:0000256" key="4">
    <source>
        <dbReference type="ARBA" id="ARBA00022827"/>
    </source>
</evidence>
<protein>
    <submittedName>
        <fullName evidence="10">Acyl-CoA dehydrogenase family protein</fullName>
    </submittedName>
</protein>
<dbReference type="InterPro" id="IPR006091">
    <property type="entry name" value="Acyl-CoA_Oxase/DH_mid-dom"/>
</dbReference>
<dbReference type="EMBL" id="JBHTGP010000017">
    <property type="protein sequence ID" value="MFD0689509.1"/>
    <property type="molecule type" value="Genomic_DNA"/>
</dbReference>
<dbReference type="Pfam" id="PF00441">
    <property type="entry name" value="Acyl-CoA_dh_1"/>
    <property type="match status" value="1"/>
</dbReference>
<gene>
    <name evidence="10" type="ORF">ACFQZM_33830</name>
</gene>
<dbReference type="InterPro" id="IPR037069">
    <property type="entry name" value="AcylCoA_DH/ox_N_sf"/>
</dbReference>
<reference evidence="11" key="1">
    <citation type="journal article" date="2019" name="Int. J. Syst. Evol. Microbiol.">
        <title>The Global Catalogue of Microorganisms (GCM) 10K type strain sequencing project: providing services to taxonomists for standard genome sequencing and annotation.</title>
        <authorList>
            <consortium name="The Broad Institute Genomics Platform"/>
            <consortium name="The Broad Institute Genome Sequencing Center for Infectious Disease"/>
            <person name="Wu L."/>
            <person name="Ma J."/>
        </authorList>
    </citation>
    <scope>NUCLEOTIDE SEQUENCE [LARGE SCALE GENOMIC DNA]</scope>
    <source>
        <strain evidence="11">JCM 9371</strain>
    </source>
</reference>
<dbReference type="SUPFAM" id="SSF47203">
    <property type="entry name" value="Acyl-CoA dehydrogenase C-terminal domain-like"/>
    <property type="match status" value="1"/>
</dbReference>
<dbReference type="InterPro" id="IPR009100">
    <property type="entry name" value="AcylCoA_DH/oxidase_NM_dom_sf"/>
</dbReference>
<evidence type="ECO:0000256" key="3">
    <source>
        <dbReference type="ARBA" id="ARBA00022630"/>
    </source>
</evidence>
<feature type="domain" description="Acyl-CoA dehydrogenase/oxidase C-terminal" evidence="7">
    <location>
        <begin position="227"/>
        <end position="381"/>
    </location>
</feature>
<dbReference type="SUPFAM" id="SSF56645">
    <property type="entry name" value="Acyl-CoA dehydrogenase NM domain-like"/>
    <property type="match status" value="1"/>
</dbReference>
<proteinExistence type="inferred from homology"/>
<comment type="caution">
    <text evidence="10">The sequence shown here is derived from an EMBL/GenBank/DDBJ whole genome shotgun (WGS) entry which is preliminary data.</text>
</comment>
<dbReference type="Gene3D" id="2.40.110.10">
    <property type="entry name" value="Butyryl-CoA Dehydrogenase, subunit A, domain 2"/>
    <property type="match status" value="1"/>
</dbReference>
<keyword evidence="5 6" id="KW-0560">Oxidoreductase</keyword>
<dbReference type="InterPro" id="IPR009075">
    <property type="entry name" value="AcylCo_DH/oxidase_C"/>
</dbReference>
<dbReference type="InterPro" id="IPR052161">
    <property type="entry name" value="Mycobact_Acyl-CoA_DH"/>
</dbReference>
<evidence type="ECO:0000256" key="5">
    <source>
        <dbReference type="ARBA" id="ARBA00023002"/>
    </source>
</evidence>
<comment type="cofactor">
    <cofactor evidence="1 6">
        <name>FAD</name>
        <dbReference type="ChEBI" id="CHEBI:57692"/>
    </cofactor>
</comment>
<evidence type="ECO:0000259" key="7">
    <source>
        <dbReference type="Pfam" id="PF00441"/>
    </source>
</evidence>
<dbReference type="PANTHER" id="PTHR43292:SF3">
    <property type="entry name" value="ACYL-COA DEHYDROGENASE FADE29"/>
    <property type="match status" value="1"/>
</dbReference>
<feature type="domain" description="Acyl-CoA dehydrogenase/oxidase N-terminal" evidence="9">
    <location>
        <begin position="7"/>
        <end position="118"/>
    </location>
</feature>
<dbReference type="Gene3D" id="1.20.140.10">
    <property type="entry name" value="Butyryl-CoA Dehydrogenase, subunit A, domain 3"/>
    <property type="match status" value="1"/>
</dbReference>
<evidence type="ECO:0000259" key="9">
    <source>
        <dbReference type="Pfam" id="PF02771"/>
    </source>
</evidence>
<sequence length="395" mass="42026">MDFAEPDELAAHRAAAREWADANVRPEWVAEQLRSGCHQTPELHALFARDGLLAAGWAPEYGGGDVSPGFAQAVFEECTRRGLHFDGWSTTTMVIRTIEHVGTEEQKRAYIPAALRGELLAALGYSEPDSGSDVAAARTTAVRDGDGWVIDGQKMFTSTAQVCSHVFVLARTDPDAAKHKGLSLFLVPTGVPGYERRPIHTLGGQVTNATFYTGVRVPGSALIGGVNDGWNVMKVALVYERGVGNPGTMRKGLAGKLGAWASATRRPDGSRVLDDPSAAERIGRMAVDEEVSRLLGLWMNWRAAKGGVPGVEGTMSKLFYSEASQRHYSDALDILGAAGVLAPDAPGAPAGGAFERDFRAAVVTTIYGGASEVLRDVIAERHLGLPRNRPGKGGP</sequence>
<evidence type="ECO:0000313" key="10">
    <source>
        <dbReference type="EMBL" id="MFD0689509.1"/>
    </source>
</evidence>
<evidence type="ECO:0000256" key="2">
    <source>
        <dbReference type="ARBA" id="ARBA00009347"/>
    </source>
</evidence>
<dbReference type="Proteomes" id="UP001597063">
    <property type="component" value="Unassembled WGS sequence"/>
</dbReference>
<dbReference type="PANTHER" id="PTHR43292">
    <property type="entry name" value="ACYL-COA DEHYDROGENASE"/>
    <property type="match status" value="1"/>
</dbReference>
<name>A0ABW2XVM8_9ACTN</name>
<keyword evidence="11" id="KW-1185">Reference proteome</keyword>
<evidence type="ECO:0000259" key="8">
    <source>
        <dbReference type="Pfam" id="PF02770"/>
    </source>
</evidence>
<feature type="domain" description="Acyl-CoA oxidase/dehydrogenase middle" evidence="8">
    <location>
        <begin position="122"/>
        <end position="203"/>
    </location>
</feature>
<dbReference type="RefSeq" id="WP_131759836.1">
    <property type="nucleotide sequence ID" value="NZ_CAACUY010000092.1"/>
</dbReference>
<dbReference type="InterPro" id="IPR046373">
    <property type="entry name" value="Acyl-CoA_Oxase/DH_mid-dom_sf"/>
</dbReference>
<keyword evidence="4 6" id="KW-0274">FAD</keyword>
<dbReference type="Pfam" id="PF02771">
    <property type="entry name" value="Acyl-CoA_dh_N"/>
    <property type="match status" value="1"/>
</dbReference>
<dbReference type="InterPro" id="IPR013786">
    <property type="entry name" value="AcylCoA_DH/ox_N"/>
</dbReference>
<evidence type="ECO:0000313" key="11">
    <source>
        <dbReference type="Proteomes" id="UP001597063"/>
    </source>
</evidence>
<evidence type="ECO:0000256" key="6">
    <source>
        <dbReference type="RuleBase" id="RU362125"/>
    </source>
</evidence>
<dbReference type="Gene3D" id="1.10.540.10">
    <property type="entry name" value="Acyl-CoA dehydrogenase/oxidase, N-terminal domain"/>
    <property type="match status" value="1"/>
</dbReference>
<accession>A0ABW2XVM8</accession>
<organism evidence="10 11">
    <name type="scientific">Actinomadura fibrosa</name>
    <dbReference type="NCBI Taxonomy" id="111802"/>
    <lineage>
        <taxon>Bacteria</taxon>
        <taxon>Bacillati</taxon>
        <taxon>Actinomycetota</taxon>
        <taxon>Actinomycetes</taxon>
        <taxon>Streptosporangiales</taxon>
        <taxon>Thermomonosporaceae</taxon>
        <taxon>Actinomadura</taxon>
    </lineage>
</organism>
<keyword evidence="3 6" id="KW-0285">Flavoprotein</keyword>
<comment type="similarity">
    <text evidence="2 6">Belongs to the acyl-CoA dehydrogenase family.</text>
</comment>
<dbReference type="Pfam" id="PF02770">
    <property type="entry name" value="Acyl-CoA_dh_M"/>
    <property type="match status" value="1"/>
</dbReference>